<dbReference type="Pfam" id="PF13730">
    <property type="entry name" value="HTH_36"/>
    <property type="match status" value="1"/>
</dbReference>
<reference evidence="1" key="1">
    <citation type="submission" date="2014-03" db="EMBL/GenBank/DDBJ databases">
        <title>Draft genome sequencing of Oceanobacillus picturae strain S1 isolated from human gut.</title>
        <authorList>
            <person name="Croce O."/>
            <person name="Lagier J.C."/>
            <person name="Raoult D."/>
        </authorList>
    </citation>
    <scope>NUCLEOTIDE SEQUENCE [LARGE SCALE GENOMIC DNA]</scope>
    <source>
        <strain evidence="1">S1</strain>
    </source>
</reference>
<keyword evidence="2" id="KW-1185">Reference proteome</keyword>
<protein>
    <recommendedName>
        <fullName evidence="3">Helix-turn-helix domain-containing protein</fullName>
    </recommendedName>
</protein>
<evidence type="ECO:0000313" key="2">
    <source>
        <dbReference type="Proteomes" id="UP000028863"/>
    </source>
</evidence>
<dbReference type="RefSeq" id="WP_051558121.1">
    <property type="nucleotide sequence ID" value="NZ_CABLBW010000005.1"/>
</dbReference>
<sequence>MDSDKRIQATELRRNHSQWRDKNFFNKEGFFPVFEDFKYYLPKISGGAISLFIYIGLHSNNKTGECYHDIQRIADYFGKSPRTISSWFKELEDVGLIKRLQLKLNGVSHTFIQPYSNLGGEGSFENKEENNN</sequence>
<dbReference type="InterPro" id="IPR036390">
    <property type="entry name" value="WH_DNA-bd_sf"/>
</dbReference>
<proteinExistence type="predicted"/>
<evidence type="ECO:0000313" key="1">
    <source>
        <dbReference type="EMBL" id="CDO05231.1"/>
    </source>
</evidence>
<dbReference type="SUPFAM" id="SSF46785">
    <property type="entry name" value="Winged helix' DNA-binding domain"/>
    <property type="match status" value="1"/>
</dbReference>
<gene>
    <name evidence="1" type="ORF">BN988_03821</name>
</gene>
<reference evidence="1" key="2">
    <citation type="submission" date="2014-03" db="EMBL/GenBank/DDBJ databases">
        <authorList>
            <person name="Urmite Genomes"/>
        </authorList>
    </citation>
    <scope>NUCLEOTIDE SEQUENCE</scope>
    <source>
        <strain evidence="1">S1</strain>
    </source>
</reference>
<name>W9ARJ9_9BACI</name>
<dbReference type="STRING" id="171693.BN988_03821"/>
<dbReference type="EMBL" id="CCAX010000005">
    <property type="protein sequence ID" value="CDO05231.1"/>
    <property type="molecule type" value="Genomic_DNA"/>
</dbReference>
<accession>W9ARJ9</accession>
<dbReference type="eggNOG" id="ENOG50344GT">
    <property type="taxonomic scope" value="Bacteria"/>
</dbReference>
<evidence type="ECO:0008006" key="3">
    <source>
        <dbReference type="Google" id="ProtNLM"/>
    </source>
</evidence>
<organism evidence="1 2">
    <name type="scientific">Oceanobacillus picturae</name>
    <dbReference type="NCBI Taxonomy" id="171693"/>
    <lineage>
        <taxon>Bacteria</taxon>
        <taxon>Bacillati</taxon>
        <taxon>Bacillota</taxon>
        <taxon>Bacilli</taxon>
        <taxon>Bacillales</taxon>
        <taxon>Bacillaceae</taxon>
        <taxon>Oceanobacillus</taxon>
    </lineage>
</organism>
<dbReference type="Gene3D" id="1.10.10.10">
    <property type="entry name" value="Winged helix-like DNA-binding domain superfamily/Winged helix DNA-binding domain"/>
    <property type="match status" value="1"/>
</dbReference>
<dbReference type="InterPro" id="IPR036388">
    <property type="entry name" value="WH-like_DNA-bd_sf"/>
</dbReference>
<comment type="caution">
    <text evidence="1">The sequence shown here is derived from an EMBL/GenBank/DDBJ whole genome shotgun (WGS) entry which is preliminary data.</text>
</comment>
<dbReference type="Proteomes" id="UP000028863">
    <property type="component" value="Unassembled WGS sequence"/>
</dbReference>
<dbReference type="AlphaFoldDB" id="W9ARJ9"/>